<evidence type="ECO:0000256" key="1">
    <source>
        <dbReference type="ARBA" id="ARBA00023016"/>
    </source>
</evidence>
<evidence type="ECO:0000256" key="2">
    <source>
        <dbReference type="PROSITE-ProRule" id="PRU00285"/>
    </source>
</evidence>
<dbReference type="InterPro" id="IPR008978">
    <property type="entry name" value="HSP20-like_chaperone"/>
</dbReference>
<reference evidence="6 7" key="1">
    <citation type="journal article" date="2016" name="Proc. Natl. Acad. Sci. U.S.A.">
        <title>Comparative genomics of biotechnologically important yeasts.</title>
        <authorList>
            <person name="Riley R."/>
            <person name="Haridas S."/>
            <person name="Wolfe K.H."/>
            <person name="Lopes M.R."/>
            <person name="Hittinger C.T."/>
            <person name="Goeker M."/>
            <person name="Salamov A.A."/>
            <person name="Wisecaver J.H."/>
            <person name="Long T.M."/>
            <person name="Calvey C.H."/>
            <person name="Aerts A.L."/>
            <person name="Barry K.W."/>
            <person name="Choi C."/>
            <person name="Clum A."/>
            <person name="Coughlan A.Y."/>
            <person name="Deshpande S."/>
            <person name="Douglass A.P."/>
            <person name="Hanson S.J."/>
            <person name="Klenk H.-P."/>
            <person name="LaButti K.M."/>
            <person name="Lapidus A."/>
            <person name="Lindquist E.A."/>
            <person name="Lipzen A.M."/>
            <person name="Meier-Kolthoff J.P."/>
            <person name="Ohm R.A."/>
            <person name="Otillar R.P."/>
            <person name="Pangilinan J.L."/>
            <person name="Peng Y."/>
            <person name="Rokas A."/>
            <person name="Rosa C.A."/>
            <person name="Scheuner C."/>
            <person name="Sibirny A.A."/>
            <person name="Slot J.C."/>
            <person name="Stielow J.B."/>
            <person name="Sun H."/>
            <person name="Kurtzman C.P."/>
            <person name="Blackwell M."/>
            <person name="Grigoriev I.V."/>
            <person name="Jeffries T.W."/>
        </authorList>
    </citation>
    <scope>NUCLEOTIDE SEQUENCE [LARGE SCALE GENOMIC DNA]</scope>
    <source>
        <strain evidence="6 7">DSM 6958</strain>
    </source>
</reference>
<gene>
    <name evidence="6" type="ORF">NADFUDRAFT_48056</name>
</gene>
<keyword evidence="1" id="KW-0346">Stress response</keyword>
<dbReference type="InterPro" id="IPR031107">
    <property type="entry name" value="Small_HSP"/>
</dbReference>
<dbReference type="AlphaFoldDB" id="A0A1E3PE78"/>
<keyword evidence="7" id="KW-1185">Reference proteome</keyword>
<dbReference type="Pfam" id="PF00011">
    <property type="entry name" value="HSP20"/>
    <property type="match status" value="1"/>
</dbReference>
<dbReference type="EMBL" id="KV454414">
    <property type="protein sequence ID" value="ODQ63726.1"/>
    <property type="molecule type" value="Genomic_DNA"/>
</dbReference>
<comment type="similarity">
    <text evidence="2 3">Belongs to the small heat shock protein (HSP20) family.</text>
</comment>
<dbReference type="CDD" id="cd06464">
    <property type="entry name" value="ACD_sHsps-like"/>
    <property type="match status" value="1"/>
</dbReference>
<protein>
    <submittedName>
        <fullName evidence="6">HSP20-like chaperone</fullName>
    </submittedName>
</protein>
<feature type="domain" description="SHSP" evidence="5">
    <location>
        <begin position="33"/>
        <end position="153"/>
    </location>
</feature>
<dbReference type="Gene3D" id="2.60.40.790">
    <property type="match status" value="1"/>
</dbReference>
<evidence type="ECO:0000259" key="5">
    <source>
        <dbReference type="PROSITE" id="PS01031"/>
    </source>
</evidence>
<evidence type="ECO:0000256" key="4">
    <source>
        <dbReference type="SAM" id="MobiDB-lite"/>
    </source>
</evidence>
<dbReference type="STRING" id="857566.A0A1E3PE78"/>
<feature type="compositionally biased region" description="Basic and acidic residues" evidence="4">
    <location>
        <begin position="180"/>
        <end position="189"/>
    </location>
</feature>
<dbReference type="PANTHER" id="PTHR11527">
    <property type="entry name" value="HEAT-SHOCK PROTEIN 20 FAMILY MEMBER"/>
    <property type="match status" value="1"/>
</dbReference>
<sequence length="189" mass="21464">MSLISSNFFPLPSIYESLFDQSNLISPIGQELFISRVSHPPIDFYDNNADYTVHCSLPGVNPKDIEVTFDNERKQIIIKGEYQKSRKQTAENIKIRERQTGSFERRITLPLAPSQTIKSDDIKANLNNGILDVTIPKEEKPVNGLKRISVVTRQKEKTADNSGADFSQPEKPLNVSEYNSENKVRPEQQ</sequence>
<evidence type="ECO:0000256" key="3">
    <source>
        <dbReference type="RuleBase" id="RU003616"/>
    </source>
</evidence>
<feature type="region of interest" description="Disordered" evidence="4">
    <location>
        <begin position="151"/>
        <end position="189"/>
    </location>
</feature>
<proteinExistence type="inferred from homology"/>
<dbReference type="SUPFAM" id="SSF49764">
    <property type="entry name" value="HSP20-like chaperones"/>
    <property type="match status" value="1"/>
</dbReference>
<dbReference type="PROSITE" id="PS01031">
    <property type="entry name" value="SHSP"/>
    <property type="match status" value="1"/>
</dbReference>
<dbReference type="Proteomes" id="UP000095009">
    <property type="component" value="Unassembled WGS sequence"/>
</dbReference>
<evidence type="ECO:0000313" key="7">
    <source>
        <dbReference type="Proteomes" id="UP000095009"/>
    </source>
</evidence>
<evidence type="ECO:0000313" key="6">
    <source>
        <dbReference type="EMBL" id="ODQ63726.1"/>
    </source>
</evidence>
<accession>A0A1E3PE78</accession>
<organism evidence="6 7">
    <name type="scientific">Nadsonia fulvescens var. elongata DSM 6958</name>
    <dbReference type="NCBI Taxonomy" id="857566"/>
    <lineage>
        <taxon>Eukaryota</taxon>
        <taxon>Fungi</taxon>
        <taxon>Dikarya</taxon>
        <taxon>Ascomycota</taxon>
        <taxon>Saccharomycotina</taxon>
        <taxon>Dipodascomycetes</taxon>
        <taxon>Dipodascales</taxon>
        <taxon>Dipodascales incertae sedis</taxon>
        <taxon>Nadsonia</taxon>
    </lineage>
</organism>
<name>A0A1E3PE78_9ASCO</name>
<dbReference type="InterPro" id="IPR002068">
    <property type="entry name" value="A-crystallin/Hsp20_dom"/>
</dbReference>
<dbReference type="OrthoDB" id="5511210at2759"/>